<evidence type="ECO:0000256" key="2">
    <source>
        <dbReference type="ARBA" id="ARBA00010231"/>
    </source>
</evidence>
<gene>
    <name evidence="6" type="ordered locus">TPASS_0413</name>
</gene>
<dbReference type="Gene3D" id="3.40.120.10">
    <property type="entry name" value="Alpha-D-Glucose-1,6-Bisphosphate, subunit A, domain 3"/>
    <property type="match status" value="3"/>
</dbReference>
<keyword evidence="3" id="KW-0597">Phosphoprotein</keyword>
<proteinExistence type="inferred from homology"/>
<dbReference type="GO" id="GO:0005975">
    <property type="term" value="P:carbohydrate metabolic process"/>
    <property type="evidence" value="ECO:0007669"/>
    <property type="project" value="InterPro"/>
</dbReference>
<evidence type="ECO:0000313" key="7">
    <source>
        <dbReference type="Proteomes" id="UP000001202"/>
    </source>
</evidence>
<comment type="similarity">
    <text evidence="2">Belongs to the phosphohexose mutase family.</text>
</comment>
<dbReference type="Pfam" id="PF02880">
    <property type="entry name" value="PGM_PMM_III"/>
    <property type="match status" value="1"/>
</dbReference>
<dbReference type="KEGG" id="tpp:TPASS_0413"/>
<dbReference type="AlphaFoldDB" id="A0A0H3BJ56"/>
<dbReference type="PANTHER" id="PTHR42946:SF1">
    <property type="entry name" value="PHOSPHOGLUCOMUTASE (ALPHA-D-GLUCOSE-1,6-BISPHOSPHATE-DEPENDENT)"/>
    <property type="match status" value="1"/>
</dbReference>
<evidence type="ECO:0000256" key="3">
    <source>
        <dbReference type="ARBA" id="ARBA00022553"/>
    </source>
</evidence>
<dbReference type="InterPro" id="IPR016055">
    <property type="entry name" value="A-D-PHexomutase_a/b/a-I/II/III"/>
</dbReference>
<sequence length="632" mass="70064">MSLLNSLITSLTLPQPAQPLHLSLTRSPSGWRKVFPYAFTPERTVTLTQKADAVLSAQVALSYARFLKKKVPKPRVVIARDSRPTGEIISSICTAILHLEGCSLRCVGVGPIPEIASYARNYDAFLYISASHNPIEYNGFKFGLNDGGVLSPTQAQQLSEDFVAQCLQPASFQKIREHCATLNASILEPLLYNKTHKQESLHSYDLFIREVIANSPKETEHRAFFHRFTQQRAAYSEQGTPLSILIDFNGSARAASIDRRLLESLGVALFSIAETPGDIRHRIVPEGSSLTACAQALTEAATRGSSPEERSIAFGFVPDCDGDRGNIVYYDQTLNRAVIPHEQAVFALSVVSEICELSRNLRMQPHRAPPIALVTNGPTSLRVEAIAQLLDVHVFRTEVGEAHLIEKAHLLRKEGYCVRILGEGSNGGSILHPAAVRDPLHTVFALLKLLLLRGDGKQPGLFAWWCAHSHQTERAQHAFTISDLFASLPAYTTTPTHDTRALLQIRTTDHALLKSAYQRVFERRWAQEKDTLKKRFGICSYRPILYRGREQQDAAGDFSRSADGGLKIQFYNEHQEAVAFVWMRGSKTEPIFRISADLKGNDEAGEAALLQLHADMVREADRCALSCADTTS</sequence>
<dbReference type="EMBL" id="CP000805">
    <property type="protein sequence ID" value="ACD70839.1"/>
    <property type="molecule type" value="Genomic_DNA"/>
</dbReference>
<dbReference type="InterPro" id="IPR005846">
    <property type="entry name" value="A-D-PHexomutase_a/b/a-III"/>
</dbReference>
<dbReference type="SUPFAM" id="SSF53738">
    <property type="entry name" value="Phosphoglucomutase, first 3 domains"/>
    <property type="match status" value="1"/>
</dbReference>
<dbReference type="InterPro" id="IPR050060">
    <property type="entry name" value="Phosphoglucosamine_mutase"/>
</dbReference>
<dbReference type="Proteomes" id="UP000001202">
    <property type="component" value="Chromosome"/>
</dbReference>
<dbReference type="InterPro" id="IPR005844">
    <property type="entry name" value="A-D-PHexomutase_a/b/a-I"/>
</dbReference>
<dbReference type="Pfam" id="PF02878">
    <property type="entry name" value="PGM_PMM_I"/>
    <property type="match status" value="1"/>
</dbReference>
<evidence type="ECO:0000259" key="4">
    <source>
        <dbReference type="Pfam" id="PF02878"/>
    </source>
</evidence>
<evidence type="ECO:0000256" key="1">
    <source>
        <dbReference type="ARBA" id="ARBA00001946"/>
    </source>
</evidence>
<dbReference type="PANTHER" id="PTHR42946">
    <property type="entry name" value="PHOSPHOHEXOSE MUTASE"/>
    <property type="match status" value="1"/>
</dbReference>
<comment type="cofactor">
    <cofactor evidence="1">
        <name>Mg(2+)</name>
        <dbReference type="ChEBI" id="CHEBI:18420"/>
    </cofactor>
</comment>
<feature type="domain" description="Alpha-D-phosphohexomutase alpha/beta/alpha" evidence="5">
    <location>
        <begin position="367"/>
        <end position="452"/>
    </location>
</feature>
<accession>A0A0H3BJ56</accession>
<evidence type="ECO:0000313" key="6">
    <source>
        <dbReference type="EMBL" id="ACD70839.1"/>
    </source>
</evidence>
<dbReference type="RefSeq" id="WP_010881861.1">
    <property type="nucleotide sequence ID" value="NC_010741.1"/>
</dbReference>
<dbReference type="PATRIC" id="fig|455434.6.peg.415"/>
<reference evidence="6 7" key="1">
    <citation type="journal article" date="2008" name="BMC Microbiol.">
        <title>Complete genome sequence of Treponema pallidum ssp. pallidum strain SS14 determined with oligonucleotide arrays.</title>
        <authorList>
            <person name="Matejkova P."/>
            <person name="Strouhal M."/>
            <person name="Smajs D."/>
            <person name="Norris S.J."/>
            <person name="Palzkill T."/>
            <person name="Petrosino J.F."/>
            <person name="Sodergren E."/>
            <person name="Norton J.E."/>
            <person name="Singh J."/>
            <person name="Richmond T.A."/>
            <person name="Molla M.N."/>
            <person name="Albert T.J."/>
            <person name="Weinstock G.M."/>
        </authorList>
    </citation>
    <scope>NUCLEOTIDE SEQUENCE [LARGE SCALE GENOMIC DNA]</scope>
    <source>
        <strain evidence="6 7">SS14</strain>
    </source>
</reference>
<name>A0A0H3BJ56_TREPS</name>
<protein>
    <submittedName>
        <fullName evidence="6">Phosphoglucomutase</fullName>
    </submittedName>
</protein>
<organism evidence="6 7">
    <name type="scientific">Treponema pallidum subsp. pallidum (strain SS14)</name>
    <dbReference type="NCBI Taxonomy" id="455434"/>
    <lineage>
        <taxon>Bacteria</taxon>
        <taxon>Pseudomonadati</taxon>
        <taxon>Spirochaetota</taxon>
        <taxon>Spirochaetia</taxon>
        <taxon>Spirochaetales</taxon>
        <taxon>Treponemataceae</taxon>
        <taxon>Treponema</taxon>
    </lineage>
</organism>
<evidence type="ECO:0000259" key="5">
    <source>
        <dbReference type="Pfam" id="PF02880"/>
    </source>
</evidence>
<dbReference type="GeneID" id="93876187"/>
<feature type="domain" description="Alpha-D-phosphohexomutase alpha/beta/alpha" evidence="4">
    <location>
        <begin position="52"/>
        <end position="162"/>
    </location>
</feature>
<dbReference type="GO" id="GO:0004615">
    <property type="term" value="F:phosphomannomutase activity"/>
    <property type="evidence" value="ECO:0007669"/>
    <property type="project" value="TreeGrafter"/>
</dbReference>